<gene>
    <name evidence="1" type="ORF">AVEN_88971_1</name>
</gene>
<protein>
    <submittedName>
        <fullName evidence="1">Uncharacterized protein</fullName>
    </submittedName>
</protein>
<keyword evidence="2" id="KW-1185">Reference proteome</keyword>
<dbReference type="Proteomes" id="UP000499080">
    <property type="component" value="Unassembled WGS sequence"/>
</dbReference>
<dbReference type="AlphaFoldDB" id="A0A4Y2DKC4"/>
<proteinExistence type="predicted"/>
<dbReference type="EMBL" id="BGPR01000377">
    <property type="protein sequence ID" value="GBM16637.1"/>
    <property type="molecule type" value="Genomic_DNA"/>
</dbReference>
<reference evidence="1 2" key="1">
    <citation type="journal article" date="2019" name="Sci. Rep.">
        <title>Orb-weaving spider Araneus ventricosus genome elucidates the spidroin gene catalogue.</title>
        <authorList>
            <person name="Kono N."/>
            <person name="Nakamura H."/>
            <person name="Ohtoshi R."/>
            <person name="Moran D.A.P."/>
            <person name="Shinohara A."/>
            <person name="Yoshida Y."/>
            <person name="Fujiwara M."/>
            <person name="Mori M."/>
            <person name="Tomita M."/>
            <person name="Arakawa K."/>
        </authorList>
    </citation>
    <scope>NUCLEOTIDE SEQUENCE [LARGE SCALE GENOMIC DNA]</scope>
</reference>
<organism evidence="1 2">
    <name type="scientific">Araneus ventricosus</name>
    <name type="common">Orbweaver spider</name>
    <name type="synonym">Epeira ventricosa</name>
    <dbReference type="NCBI Taxonomy" id="182803"/>
    <lineage>
        <taxon>Eukaryota</taxon>
        <taxon>Metazoa</taxon>
        <taxon>Ecdysozoa</taxon>
        <taxon>Arthropoda</taxon>
        <taxon>Chelicerata</taxon>
        <taxon>Arachnida</taxon>
        <taxon>Araneae</taxon>
        <taxon>Araneomorphae</taxon>
        <taxon>Entelegynae</taxon>
        <taxon>Araneoidea</taxon>
        <taxon>Araneidae</taxon>
        <taxon>Araneus</taxon>
    </lineage>
</organism>
<evidence type="ECO:0000313" key="2">
    <source>
        <dbReference type="Proteomes" id="UP000499080"/>
    </source>
</evidence>
<name>A0A4Y2DKC4_ARAVE</name>
<evidence type="ECO:0000313" key="1">
    <source>
        <dbReference type="EMBL" id="GBM16637.1"/>
    </source>
</evidence>
<comment type="caution">
    <text evidence="1">The sequence shown here is derived from an EMBL/GenBank/DDBJ whole genome shotgun (WGS) entry which is preliminary data.</text>
</comment>
<accession>A0A4Y2DKC4</accession>
<sequence length="103" mass="11789">MQVKRFLLSELPDLGRGRVFFRIPFPRPKPPRLESSTSRDVFSAERGDTTRNVDFIQRASPACFFPSRAKLMRLFTAQLIEPLVLAHCIELLLQLARSVECGK</sequence>